<evidence type="ECO:0000256" key="2">
    <source>
        <dbReference type="ARBA" id="ARBA00022679"/>
    </source>
</evidence>
<evidence type="ECO:0000256" key="1">
    <source>
        <dbReference type="ARBA" id="ARBA00008467"/>
    </source>
</evidence>
<dbReference type="InterPro" id="IPR020841">
    <property type="entry name" value="PKS_Beta-ketoAc_synthase_dom"/>
</dbReference>
<evidence type="ECO:0000256" key="3">
    <source>
        <dbReference type="RuleBase" id="RU003694"/>
    </source>
</evidence>
<name>A0A0G3WJ23_9BACT</name>
<feature type="domain" description="Ketosynthase family 3 (KS3)" evidence="4">
    <location>
        <begin position="7"/>
        <end position="407"/>
    </location>
</feature>
<sequence>MSVNAYSRRVVITGVGAVSPYGAGASLLAQNMLAGKSSVKFNEELVKISEITSKVSSTIEDIDFSYIPRHFRRSMSKMSLFAAVAVKEALKSAGFENAPENTSLFLGSTISSMQAWIDFVNKYNNNEFDTVKTTAIFQVMNHSPLANIAQAFNIKGPGFGTSTACATGLANAGLAYLAVATGLVENALCGGTDEYHPIMTACFAIMNAASNMFNNTPQKASRPFDSARCGIVCGEGCGMLFVESLESALKRNVKIYGEIIGFGTNTETKSISHPSKECISECMQIALKSASLNASDIDFINAHATSTLAGDVEESKAINAVFGSKVPVNSLKGHIGHTMAASGTLELIAMLDMVHQNKIAATLNLENIDKECSNVNHLVKNANLKISTFVKNSFALGGTNCSLIVRRYE</sequence>
<evidence type="ECO:0000259" key="4">
    <source>
        <dbReference type="PROSITE" id="PS52004"/>
    </source>
</evidence>
<dbReference type="KEGG" id="epo:Epro_0949"/>
<dbReference type="EMBL" id="CP009498">
    <property type="protein sequence ID" value="AKL98328.1"/>
    <property type="molecule type" value="Genomic_DNA"/>
</dbReference>
<gene>
    <name evidence="5" type="ORF">Epro_0949</name>
</gene>
<comment type="similarity">
    <text evidence="1 3">Belongs to the thiolase-like superfamily. Beta-ketoacyl-ACP synthases family.</text>
</comment>
<dbReference type="InterPro" id="IPR014031">
    <property type="entry name" value="Ketoacyl_synth_C"/>
</dbReference>
<evidence type="ECO:0000313" key="5">
    <source>
        <dbReference type="EMBL" id="AKL98328.1"/>
    </source>
</evidence>
<dbReference type="GO" id="GO:0004315">
    <property type="term" value="F:3-oxoacyl-[acyl-carrier-protein] synthase activity"/>
    <property type="evidence" value="ECO:0007669"/>
    <property type="project" value="TreeGrafter"/>
</dbReference>
<dbReference type="PANTHER" id="PTHR11712">
    <property type="entry name" value="POLYKETIDE SYNTHASE-RELATED"/>
    <property type="match status" value="1"/>
</dbReference>
<accession>A0A0G3WJ23</accession>
<dbReference type="InterPro" id="IPR016039">
    <property type="entry name" value="Thiolase-like"/>
</dbReference>
<proteinExistence type="inferred from homology"/>
<dbReference type="Pfam" id="PF02801">
    <property type="entry name" value="Ketoacyl-synt_C"/>
    <property type="match status" value="1"/>
</dbReference>
<dbReference type="PATRIC" id="fig|1408281.3.peg.974"/>
<evidence type="ECO:0000313" key="6">
    <source>
        <dbReference type="Proteomes" id="UP000035337"/>
    </source>
</evidence>
<protein>
    <submittedName>
        <fullName evidence="5">Beta-ketoacyl synthase</fullName>
    </submittedName>
</protein>
<dbReference type="GO" id="GO:0006633">
    <property type="term" value="P:fatty acid biosynthetic process"/>
    <property type="evidence" value="ECO:0007669"/>
    <property type="project" value="TreeGrafter"/>
</dbReference>
<organism evidence="5 6">
    <name type="scientific">Endomicrobium proavitum</name>
    <dbReference type="NCBI Taxonomy" id="1408281"/>
    <lineage>
        <taxon>Bacteria</taxon>
        <taxon>Pseudomonadati</taxon>
        <taxon>Elusimicrobiota</taxon>
        <taxon>Endomicrobiia</taxon>
        <taxon>Endomicrobiales</taxon>
        <taxon>Endomicrobiaceae</taxon>
        <taxon>Endomicrobium</taxon>
    </lineage>
</organism>
<dbReference type="SUPFAM" id="SSF53901">
    <property type="entry name" value="Thiolase-like"/>
    <property type="match status" value="2"/>
</dbReference>
<keyword evidence="2 3" id="KW-0808">Transferase</keyword>
<dbReference type="RefSeq" id="WP_052570880.1">
    <property type="nucleotide sequence ID" value="NZ_CP009498.1"/>
</dbReference>
<dbReference type="InterPro" id="IPR014030">
    <property type="entry name" value="Ketoacyl_synth_N"/>
</dbReference>
<dbReference type="OrthoDB" id="9808669at2"/>
<dbReference type="PROSITE" id="PS52004">
    <property type="entry name" value="KS3_2"/>
    <property type="match status" value="1"/>
</dbReference>
<dbReference type="Gene3D" id="3.40.47.10">
    <property type="match status" value="1"/>
</dbReference>
<dbReference type="Proteomes" id="UP000035337">
    <property type="component" value="Chromosome"/>
</dbReference>
<reference evidence="5 6" key="1">
    <citation type="submission" date="2014-09" db="EMBL/GenBank/DDBJ databases">
        <title>Complete genome sequence of Endomicrobium proavitum.</title>
        <authorList>
            <person name="Zheng H."/>
        </authorList>
    </citation>
    <scope>NUCLEOTIDE SEQUENCE [LARGE SCALE GENOMIC DNA]</scope>
    <source>
        <strain evidence="5 6">Rsa215</strain>
    </source>
</reference>
<dbReference type="PANTHER" id="PTHR11712:SF325">
    <property type="entry name" value="3-OXOACYL-(ACYL-CARRIER-PROTEIN) SYNTHASE II FABF"/>
    <property type="match status" value="1"/>
</dbReference>
<dbReference type="AlphaFoldDB" id="A0A0G3WJ23"/>
<dbReference type="STRING" id="1408281.Epro_0949"/>
<dbReference type="InterPro" id="IPR000794">
    <property type="entry name" value="Beta-ketoacyl_synthase"/>
</dbReference>
<dbReference type="GO" id="GO:0005829">
    <property type="term" value="C:cytosol"/>
    <property type="evidence" value="ECO:0007669"/>
    <property type="project" value="TreeGrafter"/>
</dbReference>
<dbReference type="Pfam" id="PF00109">
    <property type="entry name" value="ketoacyl-synt"/>
    <property type="match status" value="1"/>
</dbReference>
<dbReference type="CDD" id="cd00834">
    <property type="entry name" value="KAS_I_II"/>
    <property type="match status" value="1"/>
</dbReference>
<dbReference type="SMART" id="SM00825">
    <property type="entry name" value="PKS_KS"/>
    <property type="match status" value="1"/>
</dbReference>
<keyword evidence="6" id="KW-1185">Reference proteome</keyword>